<accession>A0A6J5L0Y6</accession>
<organism evidence="4">
    <name type="scientific">uncultured Caudovirales phage</name>
    <dbReference type="NCBI Taxonomy" id="2100421"/>
    <lineage>
        <taxon>Viruses</taxon>
        <taxon>Duplodnaviria</taxon>
        <taxon>Heunggongvirae</taxon>
        <taxon>Uroviricota</taxon>
        <taxon>Caudoviricetes</taxon>
        <taxon>Peduoviridae</taxon>
        <taxon>Maltschvirus</taxon>
        <taxon>Maltschvirus maltsch</taxon>
    </lineage>
</organism>
<evidence type="ECO:0000259" key="3">
    <source>
        <dbReference type="SMART" id="SM00862"/>
    </source>
</evidence>
<dbReference type="SMART" id="SM00862">
    <property type="entry name" value="Trans_reg_C"/>
    <property type="match status" value="2"/>
</dbReference>
<dbReference type="InterPro" id="IPR016032">
    <property type="entry name" value="Sig_transdc_resp-reg_C-effctor"/>
</dbReference>
<evidence type="ECO:0000256" key="2">
    <source>
        <dbReference type="SAM" id="MobiDB-lite"/>
    </source>
</evidence>
<evidence type="ECO:0000313" key="4">
    <source>
        <dbReference type="EMBL" id="CAB4126937.1"/>
    </source>
</evidence>
<feature type="compositionally biased region" description="Low complexity" evidence="2">
    <location>
        <begin position="190"/>
        <end position="207"/>
    </location>
</feature>
<evidence type="ECO:0000256" key="1">
    <source>
        <dbReference type="ARBA" id="ARBA00023125"/>
    </source>
</evidence>
<sequence>MGQGRQRQQSQPQRILALLEQAGPAGMSSEALLLALYADREEPDDAEAVLQTQVFRLRAWLREHRPGHVIVAPARSCYALVPADQAPVLDAEYLPPQQAALLARLRRAGGKVVPHAELIGAMGGRDHATPASNSVMKIMIHRLRRRGHQIGLVWGVGYLLAGETRADDGAPGGGAFSPHAVDPAAHLLQPHQQGQHVAQQHQAQQGQENAVEQRGASPVARQSVSGSRVRHDREQTTGGRA</sequence>
<feature type="domain" description="OmpR/PhoB-type" evidence="3">
    <location>
        <begin position="90"/>
        <end position="160"/>
    </location>
</feature>
<feature type="region of interest" description="Disordered" evidence="2">
    <location>
        <begin position="190"/>
        <end position="241"/>
    </location>
</feature>
<dbReference type="GO" id="GO:0006355">
    <property type="term" value="P:regulation of DNA-templated transcription"/>
    <property type="evidence" value="ECO:0007669"/>
    <property type="project" value="InterPro"/>
</dbReference>
<dbReference type="GO" id="GO:0000160">
    <property type="term" value="P:phosphorelay signal transduction system"/>
    <property type="evidence" value="ECO:0007669"/>
    <property type="project" value="InterPro"/>
</dbReference>
<dbReference type="SUPFAM" id="SSF46894">
    <property type="entry name" value="C-terminal effector domain of the bipartite response regulators"/>
    <property type="match status" value="1"/>
</dbReference>
<dbReference type="GO" id="GO:0003677">
    <property type="term" value="F:DNA binding"/>
    <property type="evidence" value="ECO:0007669"/>
    <property type="project" value="UniProtKB-KW"/>
</dbReference>
<name>A0A6J5L0Y6_9CAUD</name>
<dbReference type="Gene3D" id="1.10.10.10">
    <property type="entry name" value="Winged helix-like DNA-binding domain superfamily/Winged helix DNA-binding domain"/>
    <property type="match status" value="2"/>
</dbReference>
<reference evidence="4" key="1">
    <citation type="submission" date="2020-04" db="EMBL/GenBank/DDBJ databases">
        <authorList>
            <person name="Chiriac C."/>
            <person name="Salcher M."/>
            <person name="Ghai R."/>
            <person name="Kavagutti S V."/>
        </authorList>
    </citation>
    <scope>NUCLEOTIDE SEQUENCE</scope>
</reference>
<dbReference type="InterPro" id="IPR036388">
    <property type="entry name" value="WH-like_DNA-bd_sf"/>
</dbReference>
<feature type="domain" description="OmpR/PhoB-type" evidence="3">
    <location>
        <begin position="4"/>
        <end position="80"/>
    </location>
</feature>
<keyword evidence="1 4" id="KW-0238">DNA-binding</keyword>
<proteinExistence type="predicted"/>
<dbReference type="InterPro" id="IPR001867">
    <property type="entry name" value="OmpR/PhoB-type_DNA-bd"/>
</dbReference>
<protein>
    <submittedName>
        <fullName evidence="4">OmpR/PhoB-type DNA-binding domain containing protein</fullName>
    </submittedName>
</protein>
<gene>
    <name evidence="4" type="ORF">UFOVP78_30</name>
</gene>
<dbReference type="EMBL" id="LR796203">
    <property type="protein sequence ID" value="CAB4126937.1"/>
    <property type="molecule type" value="Genomic_DNA"/>
</dbReference>